<feature type="domain" description="4Fe-4S ferredoxin-type" evidence="8">
    <location>
        <begin position="167"/>
        <end position="198"/>
    </location>
</feature>
<keyword evidence="7" id="KW-1133">Transmembrane helix</keyword>
<proteinExistence type="predicted"/>
<dbReference type="InterPro" id="IPR017896">
    <property type="entry name" value="4Fe4S_Fe-S-bd"/>
</dbReference>
<evidence type="ECO:0000256" key="5">
    <source>
        <dbReference type="ARBA" id="ARBA00023004"/>
    </source>
</evidence>
<dbReference type="EMBL" id="JAVREJ010000009">
    <property type="protein sequence ID" value="MDT0350767.1"/>
    <property type="molecule type" value="Genomic_DNA"/>
</dbReference>
<dbReference type="InterPro" id="IPR014603">
    <property type="entry name" value="Formate_DH_Fe-S_su"/>
</dbReference>
<evidence type="ECO:0000256" key="6">
    <source>
        <dbReference type="ARBA" id="ARBA00023014"/>
    </source>
</evidence>
<evidence type="ECO:0000256" key="7">
    <source>
        <dbReference type="SAM" id="Phobius"/>
    </source>
</evidence>
<dbReference type="InterPro" id="IPR017900">
    <property type="entry name" value="4Fe4S_Fe_S_CS"/>
</dbReference>
<evidence type="ECO:0000256" key="4">
    <source>
        <dbReference type="ARBA" id="ARBA00022737"/>
    </source>
</evidence>
<dbReference type="PROSITE" id="PS00198">
    <property type="entry name" value="4FE4S_FER_1"/>
    <property type="match status" value="1"/>
</dbReference>
<organism evidence="9 10">
    <name type="scientific">Pseudonocardia charpentierae</name>
    <dbReference type="NCBI Taxonomy" id="3075545"/>
    <lineage>
        <taxon>Bacteria</taxon>
        <taxon>Bacillati</taxon>
        <taxon>Actinomycetota</taxon>
        <taxon>Actinomycetes</taxon>
        <taxon>Pseudonocardiales</taxon>
        <taxon>Pseudonocardiaceae</taxon>
        <taxon>Pseudonocardia</taxon>
    </lineage>
</organism>
<keyword evidence="7" id="KW-0812">Transmembrane</keyword>
<keyword evidence="5" id="KW-0408">Iron</keyword>
<keyword evidence="4" id="KW-0677">Repeat</keyword>
<dbReference type="Proteomes" id="UP001183202">
    <property type="component" value="Unassembled WGS sequence"/>
</dbReference>
<keyword evidence="3" id="KW-0479">Metal-binding</keyword>
<dbReference type="InterPro" id="IPR051555">
    <property type="entry name" value="FDH_Electron_Transfer_Unit"/>
</dbReference>
<evidence type="ECO:0000313" key="10">
    <source>
        <dbReference type="Proteomes" id="UP001183202"/>
    </source>
</evidence>
<dbReference type="SUPFAM" id="SSF54862">
    <property type="entry name" value="4Fe-4S ferredoxins"/>
    <property type="match status" value="1"/>
</dbReference>
<dbReference type="PANTHER" id="PTHR43545">
    <property type="entry name" value="FORMATE DEHYDROGENASE, NITRATE-INDUCIBLE, IRON-SULFUR SUBUNIT"/>
    <property type="match status" value="1"/>
</dbReference>
<feature type="domain" description="4Fe-4S ferredoxin-type" evidence="8">
    <location>
        <begin position="199"/>
        <end position="228"/>
    </location>
</feature>
<dbReference type="PANTHER" id="PTHR43545:SF6">
    <property type="entry name" value="FORMATE DEHYDROGENASE, NITRATE-INDUCIBLE, IRON-SULFUR SUBUNIT"/>
    <property type="match status" value="1"/>
</dbReference>
<dbReference type="CDD" id="cd10560">
    <property type="entry name" value="FDH-O_like"/>
    <property type="match status" value="1"/>
</dbReference>
<dbReference type="Gene3D" id="3.30.70.20">
    <property type="match status" value="3"/>
</dbReference>
<keyword evidence="10" id="KW-1185">Reference proteome</keyword>
<feature type="transmembrane region" description="Helical" evidence="7">
    <location>
        <begin position="333"/>
        <end position="353"/>
    </location>
</feature>
<evidence type="ECO:0000256" key="1">
    <source>
        <dbReference type="ARBA" id="ARBA00004196"/>
    </source>
</evidence>
<reference evidence="10" key="1">
    <citation type="submission" date="2023-07" db="EMBL/GenBank/DDBJ databases">
        <title>30 novel species of actinomycetes from the DSMZ collection.</title>
        <authorList>
            <person name="Nouioui I."/>
        </authorList>
    </citation>
    <scope>NUCLEOTIDE SEQUENCE [LARGE SCALE GENOMIC DNA]</scope>
    <source>
        <strain evidence="10">DSM 45834</strain>
    </source>
</reference>
<evidence type="ECO:0000256" key="3">
    <source>
        <dbReference type="ARBA" id="ARBA00022723"/>
    </source>
</evidence>
<dbReference type="RefSeq" id="WP_311556794.1">
    <property type="nucleotide sequence ID" value="NZ_JAVREJ010000009.1"/>
</dbReference>
<evidence type="ECO:0000259" key="8">
    <source>
        <dbReference type="PROSITE" id="PS51379"/>
    </source>
</evidence>
<protein>
    <submittedName>
        <fullName evidence="9">4Fe-4S dicluster domain-containing protein</fullName>
    </submittedName>
</protein>
<dbReference type="PIRSF" id="PIRSF036298">
    <property type="entry name" value="FDH_4Fe4S"/>
    <property type="match status" value="1"/>
</dbReference>
<feature type="domain" description="4Fe-4S ferredoxin-type" evidence="8">
    <location>
        <begin position="28"/>
        <end position="58"/>
    </location>
</feature>
<name>A0ABU2N9Z3_9PSEU</name>
<sequence length="357" mass="37675">MKGRNSLSGPLADPAGDAGYTVDHPDRVGFFTDTSVCIGCKACEVACKTWNAVPEDGLDLLGMSFDNTGSLGANSWRHVAFIEQPRSTGRQDPGLAGLPTGASGSGLSAEAVEPMLRHAPRGGGELGTQALPTAQETATRVSPVENLGMPAFTRPGDGHGEEGRTSFRWLMASDVCKHCTHAACLDVCPTGALFRTEFSTVVVQQDICNGCGYCVSACPYGVIDRRPHDGRAQKCTLCYDRLHDGMEPACAQACPTQSIQFGKLDELRERADQRLAQLQDLGVTEARLYGRDPDDGVGGDGAFFLLLDEPEVYGLPPDPVVVTRDAKAMWKKVGQAAAAFALAGIGAFVSTAVGGRP</sequence>
<accession>A0ABU2N9Z3</accession>
<comment type="subcellular location">
    <subcellularLocation>
        <location evidence="1">Cell envelope</location>
    </subcellularLocation>
</comment>
<evidence type="ECO:0000256" key="2">
    <source>
        <dbReference type="ARBA" id="ARBA00022485"/>
    </source>
</evidence>
<keyword evidence="6" id="KW-0411">Iron-sulfur</keyword>
<dbReference type="Pfam" id="PF12800">
    <property type="entry name" value="Fer4_4"/>
    <property type="match status" value="1"/>
</dbReference>
<keyword evidence="2" id="KW-0004">4Fe-4S</keyword>
<dbReference type="PROSITE" id="PS51379">
    <property type="entry name" value="4FE4S_FER_2"/>
    <property type="match status" value="3"/>
</dbReference>
<keyword evidence="7" id="KW-0472">Membrane</keyword>
<dbReference type="Pfam" id="PF13247">
    <property type="entry name" value="Fer4_11"/>
    <property type="match status" value="1"/>
</dbReference>
<evidence type="ECO:0000313" key="9">
    <source>
        <dbReference type="EMBL" id="MDT0350767.1"/>
    </source>
</evidence>
<comment type="caution">
    <text evidence="9">The sequence shown here is derived from an EMBL/GenBank/DDBJ whole genome shotgun (WGS) entry which is preliminary data.</text>
</comment>
<gene>
    <name evidence="9" type="ORF">RM445_14640</name>
</gene>